<evidence type="ECO:0000256" key="1">
    <source>
        <dbReference type="ARBA" id="ARBA00005156"/>
    </source>
</evidence>
<dbReference type="UniPathway" id="UPA00559"/>
<keyword evidence="5 6" id="KW-0949">S-adenosyl-L-methionine</keyword>
<reference evidence="10" key="2">
    <citation type="submission" date="2021-03" db="EMBL/GenBank/DDBJ databases">
        <authorList>
            <person name="Jaffe A."/>
        </authorList>
    </citation>
    <scope>NUCLEOTIDE SEQUENCE</scope>
    <source>
        <strain evidence="10">RIFCSPLOWO2_01_FULL_58_19</strain>
    </source>
</reference>
<comment type="function">
    <text evidence="6">S-adenosyl-L-methionine-dependent methyltransferase that catalyzes the trimethylation of the amino group of the modified target histidine residue in translation elongation factor 2 (EF-2), to form an intermediate called diphthine. The three successive methylation reactions represent the second step of diphthamide biosynthesis.</text>
</comment>
<dbReference type="InterPro" id="IPR014776">
    <property type="entry name" value="4pyrrole_Mease_sub2"/>
</dbReference>
<keyword evidence="4 6" id="KW-0808">Transferase</keyword>
<feature type="binding site" evidence="6 7">
    <location>
        <begin position="112"/>
        <end position="113"/>
    </location>
    <ligand>
        <name>S-adenosyl-L-methionine</name>
        <dbReference type="ChEBI" id="CHEBI:59789"/>
    </ligand>
</feature>
<accession>A0A7J4JDX2</accession>
<dbReference type="CDD" id="cd11647">
    <property type="entry name" value="DHP5_DphB"/>
    <property type="match status" value="1"/>
</dbReference>
<dbReference type="Pfam" id="PF00590">
    <property type="entry name" value="TP_methylase"/>
    <property type="match status" value="1"/>
</dbReference>
<dbReference type="Gene3D" id="3.40.1010.10">
    <property type="entry name" value="Cobalt-precorrin-4 Transmethylase, Domain 1"/>
    <property type="match status" value="1"/>
</dbReference>
<gene>
    <name evidence="9" type="primary">dph5</name>
    <name evidence="6" type="synonym">dphB</name>
    <name evidence="9" type="ORF">HA252_00930</name>
    <name evidence="10" type="ORF">J4203_02905</name>
</gene>
<dbReference type="EMBL" id="JAGVWE010000003">
    <property type="protein sequence ID" value="MBS3062797.1"/>
    <property type="molecule type" value="Genomic_DNA"/>
</dbReference>
<name>A0A7J4JDX2_9ARCH</name>
<evidence type="ECO:0000256" key="2">
    <source>
        <dbReference type="ARBA" id="ARBA00006729"/>
    </source>
</evidence>
<comment type="pathway">
    <text evidence="1 6">Protein modification; peptidyl-diphthamide biosynthesis.</text>
</comment>
<evidence type="ECO:0000256" key="7">
    <source>
        <dbReference type="PIRSR" id="PIRSR036432-1"/>
    </source>
</evidence>
<dbReference type="InterPro" id="IPR035996">
    <property type="entry name" value="4pyrrol_Methylase_sf"/>
</dbReference>
<dbReference type="SUPFAM" id="SSF53790">
    <property type="entry name" value="Tetrapyrrole methylase"/>
    <property type="match status" value="1"/>
</dbReference>
<dbReference type="PANTHER" id="PTHR10882:SF0">
    <property type="entry name" value="DIPHTHINE METHYL ESTER SYNTHASE"/>
    <property type="match status" value="1"/>
</dbReference>
<dbReference type="PIRSF" id="PIRSF036432">
    <property type="entry name" value="Diphthine_synth"/>
    <property type="match status" value="1"/>
</dbReference>
<dbReference type="Gene3D" id="3.30.950.10">
    <property type="entry name" value="Methyltransferase, Cobalt-precorrin-4 Transmethylase, Domain 2"/>
    <property type="match status" value="1"/>
</dbReference>
<dbReference type="NCBIfam" id="TIGR00522">
    <property type="entry name" value="dph5"/>
    <property type="match status" value="1"/>
</dbReference>
<comment type="caution">
    <text evidence="6">Lacks conserved residue(s) required for the propagation of feature annotation.</text>
</comment>
<feature type="binding site" evidence="6 7">
    <location>
        <position position="9"/>
    </location>
    <ligand>
        <name>S-adenosyl-L-methionine</name>
        <dbReference type="ChEBI" id="CHEBI:59789"/>
    </ligand>
</feature>
<comment type="similarity">
    <text evidence="2 6">Belongs to the diphthine synthase family.</text>
</comment>
<dbReference type="GO" id="GO:0004164">
    <property type="term" value="F:diphthine synthase activity"/>
    <property type="evidence" value="ECO:0007669"/>
    <property type="project" value="UniProtKB-UniRule"/>
</dbReference>
<reference evidence="9" key="1">
    <citation type="journal article" date="2020" name="bioRxiv">
        <title>A rank-normalized archaeal taxonomy based on genome phylogeny resolves widespread incomplete and uneven classifications.</title>
        <authorList>
            <person name="Rinke C."/>
            <person name="Chuvochina M."/>
            <person name="Mussig A.J."/>
            <person name="Chaumeil P.-A."/>
            <person name="Waite D.W."/>
            <person name="Whitman W.B."/>
            <person name="Parks D.H."/>
            <person name="Hugenholtz P."/>
        </authorList>
    </citation>
    <scope>NUCLEOTIDE SEQUENCE</scope>
    <source>
        <strain evidence="9">UBA10219</strain>
    </source>
</reference>
<evidence type="ECO:0000313" key="11">
    <source>
        <dbReference type="Proteomes" id="UP000564964"/>
    </source>
</evidence>
<evidence type="ECO:0000313" key="10">
    <source>
        <dbReference type="EMBL" id="MBS3062797.1"/>
    </source>
</evidence>
<sequence>MFYLVGIGLKPGHLTLEALEAVKKCRHVLLENYTSRYAEGSVKALEKALGVEVFEVSRREVEEGFDKILSRAKREHTALLVYGNPLIATTHVQLLLDARAQGVDCRVIPGVSVTDFLAKTGLDAYKFGRTTTLVFPQENYAPESFYDVIAKNKGLGLHTLCLLDIQAEKAHAQRLMTAKEAIRILLAIDQKRCTQLFPKSTKLIALCALGSDQELIAAGRAERLLDFALEGMPQCLIVCGTLNEKEEEAVKALCES</sequence>
<feature type="binding site" evidence="6 7">
    <location>
        <position position="234"/>
    </location>
    <ligand>
        <name>S-adenosyl-L-methionine</name>
        <dbReference type="ChEBI" id="CHEBI:59789"/>
    </ligand>
</feature>
<dbReference type="Proteomes" id="UP000564964">
    <property type="component" value="Unassembled WGS sequence"/>
</dbReference>
<comment type="subunit">
    <text evidence="6">Homodimer.</text>
</comment>
<feature type="binding site" evidence="6 7">
    <location>
        <position position="87"/>
    </location>
    <ligand>
        <name>S-adenosyl-L-methionine</name>
        <dbReference type="ChEBI" id="CHEBI:59789"/>
    </ligand>
</feature>
<protein>
    <recommendedName>
        <fullName evidence="6">Diphthine synthase</fullName>
        <ecNumber evidence="6">2.1.1.98</ecNumber>
    </recommendedName>
    <alternativeName>
        <fullName evidence="6">Diphthamide biosynthesis methyltransferase</fullName>
    </alternativeName>
</protein>
<reference evidence="10" key="3">
    <citation type="submission" date="2021-05" db="EMBL/GenBank/DDBJ databases">
        <title>Protein family content uncovers lineage relationships and bacterial pathway maintenance mechanisms in DPANN archaea.</title>
        <authorList>
            <person name="Castelle C.J."/>
            <person name="Meheust R."/>
            <person name="Jaffe A.L."/>
            <person name="Seitz K."/>
            <person name="Gong X."/>
            <person name="Baker B.J."/>
            <person name="Banfield J.F."/>
        </authorList>
    </citation>
    <scope>NUCLEOTIDE SEQUENCE</scope>
    <source>
        <strain evidence="10">RIFCSPLOWO2_01_FULL_58_19</strain>
    </source>
</reference>
<dbReference type="EMBL" id="DUGH01000020">
    <property type="protein sequence ID" value="HIH15951.1"/>
    <property type="molecule type" value="Genomic_DNA"/>
</dbReference>
<dbReference type="GO" id="GO:0032259">
    <property type="term" value="P:methylation"/>
    <property type="evidence" value="ECO:0007669"/>
    <property type="project" value="UniProtKB-KW"/>
</dbReference>
<evidence type="ECO:0000313" key="9">
    <source>
        <dbReference type="EMBL" id="HIH15951.1"/>
    </source>
</evidence>
<dbReference type="InterPro" id="IPR014777">
    <property type="entry name" value="4pyrrole_Mease_sub1"/>
</dbReference>
<evidence type="ECO:0000256" key="3">
    <source>
        <dbReference type="ARBA" id="ARBA00022603"/>
    </source>
</evidence>
<evidence type="ECO:0000256" key="5">
    <source>
        <dbReference type="ARBA" id="ARBA00022691"/>
    </source>
</evidence>
<comment type="caution">
    <text evidence="9">The sequence shown here is derived from an EMBL/GenBank/DDBJ whole genome shotgun (WGS) entry which is preliminary data.</text>
</comment>
<organism evidence="9 11">
    <name type="scientific">Candidatus Iainarchaeum sp</name>
    <dbReference type="NCBI Taxonomy" id="3101447"/>
    <lineage>
        <taxon>Archaea</taxon>
        <taxon>Candidatus Iainarchaeota</taxon>
        <taxon>Candidatus Iainarchaeia</taxon>
        <taxon>Candidatus Iainarchaeales</taxon>
        <taxon>Candidatus Iainarchaeaceae</taxon>
        <taxon>Candidatus Iainarchaeum</taxon>
    </lineage>
</organism>
<feature type="binding site" evidence="6 7">
    <location>
        <position position="163"/>
    </location>
    <ligand>
        <name>S-adenosyl-L-methionine</name>
        <dbReference type="ChEBI" id="CHEBI:59789"/>
    </ligand>
</feature>
<dbReference type="InterPro" id="IPR000878">
    <property type="entry name" value="4pyrrol_Mease"/>
</dbReference>
<evidence type="ECO:0000256" key="4">
    <source>
        <dbReference type="ARBA" id="ARBA00022679"/>
    </source>
</evidence>
<dbReference type="Proteomes" id="UP000678237">
    <property type="component" value="Unassembled WGS sequence"/>
</dbReference>
<evidence type="ECO:0000259" key="8">
    <source>
        <dbReference type="Pfam" id="PF00590"/>
    </source>
</evidence>
<evidence type="ECO:0000256" key="6">
    <source>
        <dbReference type="HAMAP-Rule" id="MF_01084"/>
    </source>
</evidence>
<dbReference type="AlphaFoldDB" id="A0A7J4JDX2"/>
<dbReference type="PANTHER" id="PTHR10882">
    <property type="entry name" value="DIPHTHINE SYNTHASE"/>
    <property type="match status" value="1"/>
</dbReference>
<dbReference type="InterPro" id="IPR004551">
    <property type="entry name" value="Dphthn_synthase"/>
</dbReference>
<keyword evidence="3 6" id="KW-0489">Methyltransferase</keyword>
<dbReference type="EC" id="2.1.1.98" evidence="6"/>
<proteinExistence type="inferred from homology"/>
<feature type="domain" description="Tetrapyrrole methylase" evidence="8">
    <location>
        <begin position="1"/>
        <end position="185"/>
    </location>
</feature>
<comment type="catalytic activity">
    <reaction evidence="6">
        <text>2-[(3S)-amino-3-carboxypropyl]-L-histidyl-[translation elongation factor 2] + 3 S-adenosyl-L-methionine = diphthine-[translation elongation factor 2] + 3 S-adenosyl-L-homocysteine + 3 H(+)</text>
        <dbReference type="Rhea" id="RHEA:36415"/>
        <dbReference type="Rhea" id="RHEA-COMP:9749"/>
        <dbReference type="Rhea" id="RHEA-COMP:10172"/>
        <dbReference type="ChEBI" id="CHEBI:15378"/>
        <dbReference type="ChEBI" id="CHEBI:57856"/>
        <dbReference type="ChEBI" id="CHEBI:59789"/>
        <dbReference type="ChEBI" id="CHEBI:73995"/>
        <dbReference type="ChEBI" id="CHEBI:82696"/>
        <dbReference type="EC" id="2.1.1.98"/>
    </reaction>
</comment>
<feature type="binding site" evidence="6 7">
    <location>
        <position position="209"/>
    </location>
    <ligand>
        <name>S-adenosyl-L-methionine</name>
        <dbReference type="ChEBI" id="CHEBI:59789"/>
    </ligand>
</feature>
<dbReference type="GO" id="GO:0017183">
    <property type="term" value="P:protein histidyl modification to diphthamide"/>
    <property type="evidence" value="ECO:0007669"/>
    <property type="project" value="UniProtKB-UniRule"/>
</dbReference>
<dbReference type="HAMAP" id="MF_01084">
    <property type="entry name" value="Diphthine_synth"/>
    <property type="match status" value="1"/>
</dbReference>